<evidence type="ECO:0000256" key="4">
    <source>
        <dbReference type="ARBA" id="ARBA00023040"/>
    </source>
</evidence>
<dbReference type="AlphaFoldDB" id="A0AAU9WRC6"/>
<dbReference type="PANTHER" id="PTHR45695">
    <property type="entry name" value="LEUCOKININ RECEPTOR-RELATED"/>
    <property type="match status" value="1"/>
</dbReference>
<keyword evidence="7 8" id="KW-0807">Transducer</keyword>
<dbReference type="SUPFAM" id="SSF81321">
    <property type="entry name" value="Family A G protein-coupled receptor-like"/>
    <property type="match status" value="2"/>
</dbReference>
<dbReference type="PRINTS" id="PR00237">
    <property type="entry name" value="GPCRRHODOPSN"/>
</dbReference>
<keyword evidence="4 8" id="KW-0297">G-protein coupled receptor</keyword>
<dbReference type="Gene3D" id="1.20.1070.10">
    <property type="entry name" value="Rhodopsin 7-helix transmembrane proteins"/>
    <property type="match status" value="2"/>
</dbReference>
<keyword evidence="2 8" id="KW-0812">Transmembrane</keyword>
<feature type="transmembrane region" description="Helical" evidence="9">
    <location>
        <begin position="440"/>
        <end position="460"/>
    </location>
</feature>
<organism evidence="11 12">
    <name type="scientific">Pocillopora meandrina</name>
    <dbReference type="NCBI Taxonomy" id="46732"/>
    <lineage>
        <taxon>Eukaryota</taxon>
        <taxon>Metazoa</taxon>
        <taxon>Cnidaria</taxon>
        <taxon>Anthozoa</taxon>
        <taxon>Hexacorallia</taxon>
        <taxon>Scleractinia</taxon>
        <taxon>Astrocoeniina</taxon>
        <taxon>Pocilloporidae</taxon>
        <taxon>Pocillopora</taxon>
    </lineage>
</organism>
<dbReference type="InterPro" id="IPR017452">
    <property type="entry name" value="GPCR_Rhodpsn_7TM"/>
</dbReference>
<keyword evidence="6 8" id="KW-0675">Receptor</keyword>
<evidence type="ECO:0000256" key="7">
    <source>
        <dbReference type="ARBA" id="ARBA00023224"/>
    </source>
</evidence>
<sequence>EFKTGITCAYAVIFIIAFLGNSFGLYVVLKRSSSTCVTNLFIANMAVADLMLTCTLMPVQVNFIHKHVSWIPGTLGIVTCKLVSYIIPVSIAATVFTMMFISFDRFYAIFYPLREKIFCKPKILSATIWILSLVLMVPYPMLYQIKYNPQENKHLCLQVWPWQDKNDVSNAETYRVLRIFHITIFVVLYAWPLTVTIVIYFLICRKLWLRKIPGNVTTTNRAAAEKSKRKVVRLLVIIVLVFAICWFPNYIDHYIWFVRPDLVNSIPVEAQLMFLWLAHANSAINPSLYILLNSKFRKELFITMTCCPRYRVRMARFLSALSQNEEENSFTTGGTMQFLIPLTASTTPPTVPEGISQEFKFGITCAYAVIFTIAFLGNSIGLYVVLKRSSSTCVTNLFIANMAVADLMLTFIMMPVQVYYIHGDVSWIPGTLGNLTCKLVFYIIPVSIAATVFTMMFISFDRFYAIFYPLREKIFRKPKILSATIWILSLVMMVPYPMLYRTEYDPQVDKHFCLQEWPWQDKNDVSNAETYRVLRIFHITIFVVLYACPLTITAVIYFLICRKLWLRKIPGNVTTTNRAAAEKSKRKVVRLLVVIVFVFAICWFPSYVVHYIWFVRPELSNSLPFEVQFCFLWLAHANSAINPCLYILLNSKFRKELYATITCRPC</sequence>
<dbReference type="InterPro" id="IPR000276">
    <property type="entry name" value="GPCR_Rhodpsn"/>
</dbReference>
<feature type="transmembrane region" description="Helical" evidence="9">
    <location>
        <begin position="179"/>
        <end position="203"/>
    </location>
</feature>
<evidence type="ECO:0000256" key="8">
    <source>
        <dbReference type="RuleBase" id="RU000688"/>
    </source>
</evidence>
<evidence type="ECO:0000256" key="9">
    <source>
        <dbReference type="SAM" id="Phobius"/>
    </source>
</evidence>
<feature type="transmembrane region" description="Helical" evidence="9">
    <location>
        <begin position="588"/>
        <end position="613"/>
    </location>
</feature>
<dbReference type="SMART" id="SM01381">
    <property type="entry name" value="7TM_GPCR_Srsx"/>
    <property type="match status" value="1"/>
</dbReference>
<feature type="transmembrane region" description="Helical" evidence="9">
    <location>
        <begin position="625"/>
        <end position="649"/>
    </location>
</feature>
<keyword evidence="3 9" id="KW-1133">Transmembrane helix</keyword>
<dbReference type="GO" id="GO:0005886">
    <property type="term" value="C:plasma membrane"/>
    <property type="evidence" value="ECO:0007669"/>
    <property type="project" value="TreeGrafter"/>
</dbReference>
<feature type="transmembrane region" description="Helical" evidence="9">
    <location>
        <begin position="6"/>
        <end position="29"/>
    </location>
</feature>
<dbReference type="PANTHER" id="PTHR45695:SF9">
    <property type="entry name" value="LEUCOKININ RECEPTOR"/>
    <property type="match status" value="1"/>
</dbReference>
<feature type="transmembrane region" description="Helical" evidence="9">
    <location>
        <begin position="41"/>
        <end position="63"/>
    </location>
</feature>
<dbReference type="PROSITE" id="PS50262">
    <property type="entry name" value="G_PROTEIN_RECEP_F1_2"/>
    <property type="match status" value="2"/>
</dbReference>
<feature type="transmembrane region" description="Helical" evidence="9">
    <location>
        <begin position="83"/>
        <end position="103"/>
    </location>
</feature>
<dbReference type="EMBL" id="CALNXJ010000019">
    <property type="protein sequence ID" value="CAH3123124.1"/>
    <property type="molecule type" value="Genomic_DNA"/>
</dbReference>
<dbReference type="Proteomes" id="UP001159428">
    <property type="component" value="Unassembled WGS sequence"/>
</dbReference>
<feature type="transmembrane region" description="Helical" evidence="9">
    <location>
        <begin position="536"/>
        <end position="560"/>
    </location>
</feature>
<comment type="caution">
    <text evidence="11">The sequence shown here is derived from an EMBL/GenBank/DDBJ whole genome shotgun (WGS) entry which is preliminary data.</text>
</comment>
<keyword evidence="5 9" id="KW-0472">Membrane</keyword>
<proteinExistence type="inferred from homology"/>
<protein>
    <recommendedName>
        <fullName evidence="10">G-protein coupled receptors family 1 profile domain-containing protein</fullName>
    </recommendedName>
</protein>
<feature type="transmembrane region" description="Helical" evidence="9">
    <location>
        <begin position="398"/>
        <end position="420"/>
    </location>
</feature>
<evidence type="ECO:0000313" key="11">
    <source>
        <dbReference type="EMBL" id="CAH3123124.1"/>
    </source>
</evidence>
<feature type="transmembrane region" description="Helical" evidence="9">
    <location>
        <begin position="231"/>
        <end position="251"/>
    </location>
</feature>
<dbReference type="Pfam" id="PF00001">
    <property type="entry name" value="7tm_1"/>
    <property type="match status" value="2"/>
</dbReference>
<evidence type="ECO:0000256" key="3">
    <source>
        <dbReference type="ARBA" id="ARBA00022989"/>
    </source>
</evidence>
<gene>
    <name evidence="11" type="ORF">PMEA_00009491</name>
</gene>
<comment type="similarity">
    <text evidence="8">Belongs to the G-protein coupled receptor 1 family.</text>
</comment>
<evidence type="ECO:0000256" key="1">
    <source>
        <dbReference type="ARBA" id="ARBA00004141"/>
    </source>
</evidence>
<name>A0AAU9WRC6_9CNID</name>
<feature type="domain" description="G-protein coupled receptors family 1 profile" evidence="10">
    <location>
        <begin position="377"/>
        <end position="646"/>
    </location>
</feature>
<evidence type="ECO:0000313" key="12">
    <source>
        <dbReference type="Proteomes" id="UP001159428"/>
    </source>
</evidence>
<reference evidence="11 12" key="1">
    <citation type="submission" date="2022-05" db="EMBL/GenBank/DDBJ databases">
        <authorList>
            <consortium name="Genoscope - CEA"/>
            <person name="William W."/>
        </authorList>
    </citation>
    <scope>NUCLEOTIDE SEQUENCE [LARGE SCALE GENOMIC DNA]</scope>
</reference>
<feature type="transmembrane region" description="Helical" evidence="9">
    <location>
        <begin position="361"/>
        <end position="386"/>
    </location>
</feature>
<feature type="non-terminal residue" evidence="11">
    <location>
        <position position="1"/>
    </location>
</feature>
<comment type="subcellular location">
    <subcellularLocation>
        <location evidence="1">Membrane</location>
        <topology evidence="1">Multi-pass membrane protein</topology>
    </subcellularLocation>
</comment>
<dbReference type="GO" id="GO:0004930">
    <property type="term" value="F:G protein-coupled receptor activity"/>
    <property type="evidence" value="ECO:0007669"/>
    <property type="project" value="UniProtKB-KW"/>
</dbReference>
<evidence type="ECO:0000259" key="10">
    <source>
        <dbReference type="PROSITE" id="PS50262"/>
    </source>
</evidence>
<feature type="transmembrane region" description="Helical" evidence="9">
    <location>
        <begin position="123"/>
        <end position="142"/>
    </location>
</feature>
<dbReference type="PROSITE" id="PS00237">
    <property type="entry name" value="G_PROTEIN_RECEP_F1_1"/>
    <property type="match status" value="2"/>
</dbReference>
<feature type="domain" description="G-protein coupled receptors family 1 profile" evidence="10">
    <location>
        <begin position="20"/>
        <end position="289"/>
    </location>
</feature>
<dbReference type="FunFam" id="1.20.1070.10:FF:000291">
    <property type="entry name" value="Predicted protein"/>
    <property type="match status" value="2"/>
</dbReference>
<accession>A0AAU9WRC6</accession>
<feature type="transmembrane region" description="Helical" evidence="9">
    <location>
        <begin position="480"/>
        <end position="499"/>
    </location>
</feature>
<evidence type="ECO:0000256" key="2">
    <source>
        <dbReference type="ARBA" id="ARBA00022692"/>
    </source>
</evidence>
<keyword evidence="12" id="KW-1185">Reference proteome</keyword>
<evidence type="ECO:0000256" key="5">
    <source>
        <dbReference type="ARBA" id="ARBA00023136"/>
    </source>
</evidence>
<evidence type="ECO:0000256" key="6">
    <source>
        <dbReference type="ARBA" id="ARBA00023170"/>
    </source>
</evidence>